<dbReference type="EMBL" id="FPHL01000014">
    <property type="protein sequence ID" value="SFV56524.1"/>
    <property type="molecule type" value="Genomic_DNA"/>
</dbReference>
<reference evidence="3" key="1">
    <citation type="submission" date="2016-10" db="EMBL/GenBank/DDBJ databases">
        <authorList>
            <person name="de Groot N.N."/>
        </authorList>
    </citation>
    <scope>NUCLEOTIDE SEQUENCE</scope>
</reference>
<dbReference type="GO" id="GO:0071111">
    <property type="term" value="F:cyclic-guanylate-specific phosphodiesterase activity"/>
    <property type="evidence" value="ECO:0007669"/>
    <property type="project" value="InterPro"/>
</dbReference>
<feature type="transmembrane region" description="Helical" evidence="1">
    <location>
        <begin position="63"/>
        <end position="83"/>
    </location>
</feature>
<evidence type="ECO:0000256" key="1">
    <source>
        <dbReference type="SAM" id="Phobius"/>
    </source>
</evidence>
<feature type="domain" description="GGDEF" evidence="2">
    <location>
        <begin position="135"/>
        <end position="266"/>
    </location>
</feature>
<dbReference type="InterPro" id="IPR050706">
    <property type="entry name" value="Cyclic-di-GMP_PDE-like"/>
</dbReference>
<dbReference type="InterPro" id="IPR000160">
    <property type="entry name" value="GGDEF_dom"/>
</dbReference>
<evidence type="ECO:0000259" key="2">
    <source>
        <dbReference type="PROSITE" id="PS50887"/>
    </source>
</evidence>
<organism evidence="3">
    <name type="scientific">hydrothermal vent metagenome</name>
    <dbReference type="NCBI Taxonomy" id="652676"/>
    <lineage>
        <taxon>unclassified sequences</taxon>
        <taxon>metagenomes</taxon>
        <taxon>ecological metagenomes</taxon>
    </lineage>
</organism>
<dbReference type="InterPro" id="IPR029787">
    <property type="entry name" value="Nucleotide_cyclase"/>
</dbReference>
<feature type="transmembrane region" description="Helical" evidence="1">
    <location>
        <begin position="6"/>
        <end position="27"/>
    </location>
</feature>
<gene>
    <name evidence="3" type="ORF">MNB_SV-10-438</name>
</gene>
<dbReference type="SMART" id="SM00267">
    <property type="entry name" value="GGDEF"/>
    <property type="match status" value="1"/>
</dbReference>
<evidence type="ECO:0000313" key="3">
    <source>
        <dbReference type="EMBL" id="SFV56524.1"/>
    </source>
</evidence>
<keyword evidence="1" id="KW-0812">Transmembrane</keyword>
<dbReference type="PANTHER" id="PTHR33121">
    <property type="entry name" value="CYCLIC DI-GMP PHOSPHODIESTERASE PDEF"/>
    <property type="match status" value="1"/>
</dbReference>
<sequence>MDFVILTFLINVLGEQGIYLLPLYALIVMQSSVSYGLNYYVSGALMAVASLAYLAMMSPYWEGQYNVIVAFGITTLLVPLFYIKTLIRMDKKIGEAEEKIAYVDELEEQASVELTGIKDRNAYKETIKGLIKKKEPFTLLFISLQQIVEGKEDDTISHALLQTIIDEINKVLTEDDFFARLNDNEFVIISRKQRVFLRKYLHKLENVIVSTHRGVNGKSIHIEPNIGVTLYPEDGQNEMILGKCADDAMKAAKEKESVHHMFYRGLTS</sequence>
<accession>A0A1W1BSQ5</accession>
<dbReference type="PROSITE" id="PS50887">
    <property type="entry name" value="GGDEF"/>
    <property type="match status" value="1"/>
</dbReference>
<dbReference type="PANTHER" id="PTHR33121:SF71">
    <property type="entry name" value="OXYGEN SENSOR PROTEIN DOSP"/>
    <property type="match status" value="1"/>
</dbReference>
<feature type="transmembrane region" description="Helical" evidence="1">
    <location>
        <begin position="39"/>
        <end position="57"/>
    </location>
</feature>
<name>A0A1W1BSQ5_9ZZZZ</name>
<protein>
    <submittedName>
        <fullName evidence="3">Diguanylate cyclase/phosphodiesterase (GGDEF &amp; EAL domains) with PAS/PAC sensor(S)</fullName>
    </submittedName>
</protein>
<keyword evidence="1" id="KW-1133">Transmembrane helix</keyword>
<dbReference type="Gene3D" id="3.30.70.270">
    <property type="match status" value="1"/>
</dbReference>
<keyword evidence="1" id="KW-0472">Membrane</keyword>
<dbReference type="Pfam" id="PF00990">
    <property type="entry name" value="GGDEF"/>
    <property type="match status" value="1"/>
</dbReference>
<dbReference type="AlphaFoldDB" id="A0A1W1BSQ5"/>
<dbReference type="InterPro" id="IPR043128">
    <property type="entry name" value="Rev_trsase/Diguanyl_cyclase"/>
</dbReference>
<proteinExistence type="predicted"/>
<dbReference type="SUPFAM" id="SSF55073">
    <property type="entry name" value="Nucleotide cyclase"/>
    <property type="match status" value="1"/>
</dbReference>